<gene>
    <name evidence="1" type="ORF">H6G03_10235</name>
</gene>
<evidence type="ECO:0000313" key="2">
    <source>
        <dbReference type="Proteomes" id="UP000641646"/>
    </source>
</evidence>
<protein>
    <submittedName>
        <fullName evidence="1">Uncharacterized protein</fullName>
    </submittedName>
</protein>
<dbReference type="Proteomes" id="UP000641646">
    <property type="component" value="Unassembled WGS sequence"/>
</dbReference>
<keyword evidence="2" id="KW-1185">Reference proteome</keyword>
<proteinExistence type="predicted"/>
<name>A0A926VCX2_9CYAN</name>
<reference evidence="1" key="2">
    <citation type="submission" date="2020-08" db="EMBL/GenBank/DDBJ databases">
        <authorList>
            <person name="Chen M."/>
            <person name="Teng W."/>
            <person name="Zhao L."/>
            <person name="Hu C."/>
            <person name="Zhou Y."/>
            <person name="Han B."/>
            <person name="Song L."/>
            <person name="Shu W."/>
        </authorList>
    </citation>
    <scope>NUCLEOTIDE SEQUENCE</scope>
    <source>
        <strain evidence="1">FACHB-1375</strain>
    </source>
</reference>
<accession>A0A926VCX2</accession>
<comment type="caution">
    <text evidence="1">The sequence shown here is derived from an EMBL/GenBank/DDBJ whole genome shotgun (WGS) entry which is preliminary data.</text>
</comment>
<reference evidence="1" key="1">
    <citation type="journal article" date="2015" name="ISME J.">
        <title>Draft Genome Sequence of Streptomyces incarnatus NRRL8089, which Produces the Nucleoside Antibiotic Sinefungin.</title>
        <authorList>
            <person name="Oshima K."/>
            <person name="Hattori M."/>
            <person name="Shimizu H."/>
            <person name="Fukuda K."/>
            <person name="Nemoto M."/>
            <person name="Inagaki K."/>
            <person name="Tamura T."/>
        </authorList>
    </citation>
    <scope>NUCLEOTIDE SEQUENCE</scope>
    <source>
        <strain evidence="1">FACHB-1375</strain>
    </source>
</reference>
<dbReference type="EMBL" id="JACJPW010000021">
    <property type="protein sequence ID" value="MBD2181481.1"/>
    <property type="molecule type" value="Genomic_DNA"/>
</dbReference>
<sequence>MLIERPNVAQPTPEEKQHLERLKTVINNAVADGKISRKELDDIRAATYADKKVTVTELELYRKLVLDKIETGELQYDW</sequence>
<evidence type="ECO:0000313" key="1">
    <source>
        <dbReference type="EMBL" id="MBD2181481.1"/>
    </source>
</evidence>
<dbReference type="RefSeq" id="WP_190464287.1">
    <property type="nucleotide sequence ID" value="NZ_JACJPW010000021.1"/>
</dbReference>
<dbReference type="AlphaFoldDB" id="A0A926VCX2"/>
<organism evidence="1 2">
    <name type="scientific">Aerosakkonema funiforme FACHB-1375</name>
    <dbReference type="NCBI Taxonomy" id="2949571"/>
    <lineage>
        <taxon>Bacteria</taxon>
        <taxon>Bacillati</taxon>
        <taxon>Cyanobacteriota</taxon>
        <taxon>Cyanophyceae</taxon>
        <taxon>Oscillatoriophycideae</taxon>
        <taxon>Aerosakkonematales</taxon>
        <taxon>Aerosakkonemataceae</taxon>
        <taxon>Aerosakkonema</taxon>
    </lineage>
</organism>